<dbReference type="Pfam" id="PF00282">
    <property type="entry name" value="Pyridoxal_deC"/>
    <property type="match status" value="1"/>
</dbReference>
<evidence type="ECO:0000313" key="8">
    <source>
        <dbReference type="EMBL" id="NOT33029.1"/>
    </source>
</evidence>
<dbReference type="GO" id="GO:0008483">
    <property type="term" value="F:transaminase activity"/>
    <property type="evidence" value="ECO:0007669"/>
    <property type="project" value="UniProtKB-KW"/>
</dbReference>
<dbReference type="GO" id="GO:0016831">
    <property type="term" value="F:carboxy-lyase activity"/>
    <property type="evidence" value="ECO:0007669"/>
    <property type="project" value="UniProtKB-KW"/>
</dbReference>
<dbReference type="PANTHER" id="PTHR11999:SF70">
    <property type="entry name" value="MIP05841P"/>
    <property type="match status" value="1"/>
</dbReference>
<organism evidence="8 9">
    <name type="scientific">Eiseniibacteriota bacterium</name>
    <dbReference type="NCBI Taxonomy" id="2212470"/>
    <lineage>
        <taxon>Bacteria</taxon>
        <taxon>Candidatus Eiseniibacteriota</taxon>
    </lineage>
</organism>
<accession>A0A849SV12</accession>
<keyword evidence="5 7" id="KW-0456">Lyase</keyword>
<sequence length="490" mass="52524">MDAAEFRAAGHALVDQLAGVLESIASRPVTPARTPAEVRAAFRLDAPLPEHGAAAGPLLEETARLLFEHSLFNAHPRFFDYITSSPAPIGVLADLLAAAVNSNVGSFVLSPTATEIEAQTVRWVAELIGYPTDCGGVLVSGGNMANMIGFWAARASKADWNVRTAGVAAGRSLRTYASAETHTWLQKAADLAGLGTDSVCFIPTRDDLRMDVERLERQIVADRASGHLPFLVVGTAGSVSTGAVDPLREIGFVCRREGLWFHVDGAYGGFAAAVDLAPADLLAISGADSVAVDPHKWLYAPLEAGCALVRDVDALRKAFSYRPSYYNFGENVLNYVDLGPQNSRGFRALKVWLGLRHAGASGYRRMIADDMALAAALAEAVKAHPELEFCTHELSITTYRFVPADLRGRIGEPAVDAYLDALNREVLERVQSGGEAFVSNAVIRGRYMLRACVVNFNTRTADMAALVVLSARVGRDVDTDLRPSALTASR</sequence>
<dbReference type="Gene3D" id="1.20.1340.10">
    <property type="entry name" value="dopa decarboxylase, N-terminal domain"/>
    <property type="match status" value="1"/>
</dbReference>
<dbReference type="AlphaFoldDB" id="A0A849SV12"/>
<evidence type="ECO:0000256" key="3">
    <source>
        <dbReference type="ARBA" id="ARBA00022793"/>
    </source>
</evidence>
<comment type="similarity">
    <text evidence="2 7">Belongs to the group II decarboxylase family.</text>
</comment>
<dbReference type="InterPro" id="IPR015424">
    <property type="entry name" value="PyrdxlP-dep_Trfase"/>
</dbReference>
<dbReference type="Gene3D" id="3.40.640.10">
    <property type="entry name" value="Type I PLP-dependent aspartate aminotransferase-like (Major domain)"/>
    <property type="match status" value="1"/>
</dbReference>
<dbReference type="PANTHER" id="PTHR11999">
    <property type="entry name" value="GROUP II PYRIDOXAL-5-PHOSPHATE DECARBOXYLASE"/>
    <property type="match status" value="1"/>
</dbReference>
<evidence type="ECO:0000256" key="1">
    <source>
        <dbReference type="ARBA" id="ARBA00001933"/>
    </source>
</evidence>
<name>A0A849SV12_UNCEI</name>
<dbReference type="GO" id="GO:0006520">
    <property type="term" value="P:amino acid metabolic process"/>
    <property type="evidence" value="ECO:0007669"/>
    <property type="project" value="InterPro"/>
</dbReference>
<dbReference type="InterPro" id="IPR010977">
    <property type="entry name" value="Aromatic_deC"/>
</dbReference>
<keyword evidence="3" id="KW-0210">Decarboxylase</keyword>
<dbReference type="InterPro" id="IPR002129">
    <property type="entry name" value="PyrdxlP-dep_de-COase"/>
</dbReference>
<dbReference type="GO" id="GO:0030170">
    <property type="term" value="F:pyridoxal phosphate binding"/>
    <property type="evidence" value="ECO:0007669"/>
    <property type="project" value="InterPro"/>
</dbReference>
<keyword evidence="8" id="KW-0808">Transferase</keyword>
<keyword evidence="8" id="KW-0032">Aminotransferase</keyword>
<dbReference type="Proteomes" id="UP000580839">
    <property type="component" value="Unassembled WGS sequence"/>
</dbReference>
<dbReference type="InterPro" id="IPR015421">
    <property type="entry name" value="PyrdxlP-dep_Trfase_major"/>
</dbReference>
<evidence type="ECO:0000256" key="5">
    <source>
        <dbReference type="ARBA" id="ARBA00023239"/>
    </source>
</evidence>
<comment type="caution">
    <text evidence="8">The sequence shown here is derived from an EMBL/GenBank/DDBJ whole genome shotgun (WGS) entry which is preliminary data.</text>
</comment>
<protein>
    <submittedName>
        <fullName evidence="8">Aspartate aminotransferase family protein</fullName>
    </submittedName>
</protein>
<evidence type="ECO:0000256" key="7">
    <source>
        <dbReference type="RuleBase" id="RU000382"/>
    </source>
</evidence>
<dbReference type="SUPFAM" id="SSF53383">
    <property type="entry name" value="PLP-dependent transferases"/>
    <property type="match status" value="1"/>
</dbReference>
<dbReference type="EMBL" id="JABFRW010000025">
    <property type="protein sequence ID" value="NOT33029.1"/>
    <property type="molecule type" value="Genomic_DNA"/>
</dbReference>
<comment type="cofactor">
    <cofactor evidence="1 6 7">
        <name>pyridoxal 5'-phosphate</name>
        <dbReference type="ChEBI" id="CHEBI:597326"/>
    </cofactor>
</comment>
<dbReference type="GO" id="GO:0019752">
    <property type="term" value="P:carboxylic acid metabolic process"/>
    <property type="evidence" value="ECO:0007669"/>
    <property type="project" value="InterPro"/>
</dbReference>
<dbReference type="InterPro" id="IPR015422">
    <property type="entry name" value="PyrdxlP-dep_Trfase_small"/>
</dbReference>
<gene>
    <name evidence="8" type="ORF">HOP12_02550</name>
</gene>
<keyword evidence="4 6" id="KW-0663">Pyridoxal phosphate</keyword>
<reference evidence="8 9" key="1">
    <citation type="submission" date="2020-04" db="EMBL/GenBank/DDBJ databases">
        <title>Metagenomic profiling of ammonia- and methane-oxidizing microorganisms in a Dutch drinking water treatment plant.</title>
        <authorList>
            <person name="Poghosyan L."/>
            <person name="Leucker S."/>
        </authorList>
    </citation>
    <scope>NUCLEOTIDE SEQUENCE [LARGE SCALE GENOMIC DNA]</scope>
    <source>
        <strain evidence="8">S-RSF-IL-03</strain>
    </source>
</reference>
<evidence type="ECO:0000256" key="2">
    <source>
        <dbReference type="ARBA" id="ARBA00009533"/>
    </source>
</evidence>
<evidence type="ECO:0000256" key="6">
    <source>
        <dbReference type="PIRSR" id="PIRSR602129-50"/>
    </source>
</evidence>
<proteinExistence type="inferred from homology"/>
<dbReference type="Gene3D" id="3.90.1150.10">
    <property type="entry name" value="Aspartate Aminotransferase, domain 1"/>
    <property type="match status" value="1"/>
</dbReference>
<evidence type="ECO:0000313" key="9">
    <source>
        <dbReference type="Proteomes" id="UP000580839"/>
    </source>
</evidence>
<dbReference type="PRINTS" id="PR00800">
    <property type="entry name" value="YHDCRBOXLASE"/>
</dbReference>
<feature type="modified residue" description="N6-(pyridoxal phosphate)lysine" evidence="6">
    <location>
        <position position="296"/>
    </location>
</feature>
<evidence type="ECO:0000256" key="4">
    <source>
        <dbReference type="ARBA" id="ARBA00022898"/>
    </source>
</evidence>